<organism evidence="5 6">
    <name type="scientific">Monoraphidium neglectum</name>
    <dbReference type="NCBI Taxonomy" id="145388"/>
    <lineage>
        <taxon>Eukaryota</taxon>
        <taxon>Viridiplantae</taxon>
        <taxon>Chlorophyta</taxon>
        <taxon>core chlorophytes</taxon>
        <taxon>Chlorophyceae</taxon>
        <taxon>CS clade</taxon>
        <taxon>Sphaeropleales</taxon>
        <taxon>Selenastraceae</taxon>
        <taxon>Monoraphidium</taxon>
    </lineage>
</organism>
<dbReference type="GO" id="GO:0000398">
    <property type="term" value="P:mRNA splicing, via spliceosome"/>
    <property type="evidence" value="ECO:0007669"/>
    <property type="project" value="TreeGrafter"/>
</dbReference>
<feature type="compositionally biased region" description="Low complexity" evidence="4">
    <location>
        <begin position="244"/>
        <end position="255"/>
    </location>
</feature>
<dbReference type="KEGG" id="mng:MNEG_5929"/>
<feature type="compositionally biased region" description="Acidic residues" evidence="4">
    <location>
        <begin position="15"/>
        <end position="30"/>
    </location>
</feature>
<protein>
    <recommendedName>
        <fullName evidence="7">Hepatocellular carcinoma-associated antigen 59</fullName>
    </recommendedName>
</protein>
<accession>A0A0D2MN93</accession>
<gene>
    <name evidence="5" type="ORF">MNEG_5929</name>
</gene>
<comment type="subcellular location">
    <subcellularLocation>
        <location evidence="1">Nucleus</location>
    </subcellularLocation>
</comment>
<name>A0A0D2MN93_9CHLO</name>
<dbReference type="InterPro" id="IPR010756">
    <property type="entry name" value="Tls1-like"/>
</dbReference>
<evidence type="ECO:0000313" key="6">
    <source>
        <dbReference type="Proteomes" id="UP000054498"/>
    </source>
</evidence>
<dbReference type="GO" id="GO:0005681">
    <property type="term" value="C:spliceosomal complex"/>
    <property type="evidence" value="ECO:0007669"/>
    <property type="project" value="TreeGrafter"/>
</dbReference>
<dbReference type="RefSeq" id="XP_013901051.1">
    <property type="nucleotide sequence ID" value="XM_014045597.1"/>
</dbReference>
<dbReference type="GeneID" id="25738806"/>
<keyword evidence="6" id="KW-1185">Reference proteome</keyword>
<dbReference type="OrthoDB" id="5627at2759"/>
<evidence type="ECO:0000256" key="1">
    <source>
        <dbReference type="ARBA" id="ARBA00004123"/>
    </source>
</evidence>
<reference evidence="5 6" key="1">
    <citation type="journal article" date="2013" name="BMC Genomics">
        <title>Reconstruction of the lipid metabolism for the microalga Monoraphidium neglectum from its genome sequence reveals characteristics suitable for biofuel production.</title>
        <authorList>
            <person name="Bogen C."/>
            <person name="Al-Dilaimi A."/>
            <person name="Albersmeier A."/>
            <person name="Wichmann J."/>
            <person name="Grundmann M."/>
            <person name="Rupp O."/>
            <person name="Lauersen K.J."/>
            <person name="Blifernez-Klassen O."/>
            <person name="Kalinowski J."/>
            <person name="Goesmann A."/>
            <person name="Mussgnug J.H."/>
            <person name="Kruse O."/>
        </authorList>
    </citation>
    <scope>NUCLEOTIDE SEQUENCE [LARGE SCALE GENOMIC DNA]</scope>
    <source>
        <strain evidence="5 6">SAG 48.87</strain>
    </source>
</reference>
<dbReference type="Proteomes" id="UP000054498">
    <property type="component" value="Unassembled WGS sequence"/>
</dbReference>
<evidence type="ECO:0000313" key="5">
    <source>
        <dbReference type="EMBL" id="KIZ02032.1"/>
    </source>
</evidence>
<dbReference type="PANTHER" id="PTHR13486">
    <property type="entry name" value="TELOMERE LENGTH AND SILENCING PROTEIN 1 TLS1 FAMILY MEMBER"/>
    <property type="match status" value="1"/>
</dbReference>
<feature type="region of interest" description="Disordered" evidence="4">
    <location>
        <begin position="1"/>
        <end position="32"/>
    </location>
</feature>
<dbReference type="AlphaFoldDB" id="A0A0D2MN93"/>
<dbReference type="STRING" id="145388.A0A0D2MN93"/>
<comment type="similarity">
    <text evidence="2">Belongs to the TLS1 family.</text>
</comment>
<feature type="region of interest" description="Disordered" evidence="4">
    <location>
        <begin position="208"/>
        <end position="255"/>
    </location>
</feature>
<keyword evidence="3" id="KW-0539">Nucleus</keyword>
<feature type="compositionally biased region" description="Basic and acidic residues" evidence="4">
    <location>
        <begin position="225"/>
        <end position="241"/>
    </location>
</feature>
<evidence type="ECO:0000256" key="3">
    <source>
        <dbReference type="ARBA" id="ARBA00023242"/>
    </source>
</evidence>
<dbReference type="Pfam" id="PF07052">
    <property type="entry name" value="Hep_59"/>
    <property type="match status" value="1"/>
</dbReference>
<feature type="compositionally biased region" description="Basic residues" evidence="4">
    <location>
        <begin position="1"/>
        <end position="12"/>
    </location>
</feature>
<sequence length="255" mass="28747">MPPKQRNIRKKRALEEEEDGEAAGEGEPTAEIEKATLEDLKLLQKLRKRTAGIHSSALAASRADEADFGEENELMEAYVKAQGAQTVVLTEEQHMERYVEQEVAKRLGKQVDDGLQRATSQREREEDALFEVPEELKAQLKNEVSIPGLNTAITEVEVSKEAKLRKIEETEAIKRRLLEQDAGWGGDVGPGDAKAGKVHRASFVPRFGRQLPKVQLPADVDPEELERRRRFVSERTPDPRKLKQQQLQQQRGGGR</sequence>
<evidence type="ECO:0008006" key="7">
    <source>
        <dbReference type="Google" id="ProtNLM"/>
    </source>
</evidence>
<dbReference type="PANTHER" id="PTHR13486:SF2">
    <property type="entry name" value="SPLICING FACTOR C9ORF78"/>
    <property type="match status" value="1"/>
</dbReference>
<evidence type="ECO:0000256" key="2">
    <source>
        <dbReference type="ARBA" id="ARBA00007643"/>
    </source>
</evidence>
<proteinExistence type="inferred from homology"/>
<dbReference type="EMBL" id="KK101138">
    <property type="protein sequence ID" value="KIZ02032.1"/>
    <property type="molecule type" value="Genomic_DNA"/>
</dbReference>
<evidence type="ECO:0000256" key="4">
    <source>
        <dbReference type="SAM" id="MobiDB-lite"/>
    </source>
</evidence>